<dbReference type="EMBL" id="JTJC03000004">
    <property type="protein sequence ID" value="NHC36102.1"/>
    <property type="molecule type" value="Genomic_DNA"/>
</dbReference>
<evidence type="ECO:0000313" key="5">
    <source>
        <dbReference type="EMBL" id="NHC36102.1"/>
    </source>
</evidence>
<dbReference type="InterPro" id="IPR019775">
    <property type="entry name" value="WD40_repeat_CS"/>
</dbReference>
<feature type="domain" description="NB-ARC" evidence="4">
    <location>
        <begin position="120"/>
        <end position="224"/>
    </location>
</feature>
<sequence length="1222" mass="134030">MPPAKSKRERGVILTPQGWQKLQRAKQAVEVESNWGRRLTREQLSDRTGLSLHTISRILQRQERVDRQSLECFFQAFSLELSSGDCTIYELPVLGGASGQENRHQDWGEAIDVSTFCGREAELGQLRQWLLEERCRLVALLGIGGIGKSALAVKLAQQIQNEFELVIWRSLSNAPLLEELLESILQFLLQKRGEDPAPPASLNDKLSKLMECLRSSRCLLILDNAETILQSGKAGQYRVGYEGYGQLLRYFGEVSHQSCAIVTSREKPKEVAFLEGEWLLTRSLLLKGLKPAQGREIFRQKGQFTGTQTEWNLLVAHYGGNPLALKLVAAATQELFDGRITPVLQYVEQGILIFEDIRDLLERQFQRLSAVEQEVMYWLALHREPIAIAQLAEAMVTTAYQRKLPEAIDFLLRRSLIEKAASAPFETSGKNLSLQPMVMEYVTERFVELVGAELTSQQLDLCQRLPLMQALAKDYVRETQRRLIVQPTIERLLTQLGKRQAIAQLRELPNQQRQRSRSQLGYAGGNAINLLVQMKTNLRSLDFSELAVWQADLRQVNLSGVNFEKANLLKSAFAETLRSVVSVVFSPDGNLLATGDVDGKIRLWQVVDGKQLLTLEGHTGWVWSVAFSPDGLTLVSGSHDTSVRLWDVRTGQCLKVLQAHTSGVRSVAWSPDSQTIASGSFDASIRLWDVTGECWQVLHGHTSGVWSVTFAPSTDTCVLASGSHDTSIRLWNIRTGRCLKVLPGHTGGVRSLAWSPDSQTIASGSEDSSVRLWDVRRGRCLKTLYGHTNGVWSVAFAPGQETSALLGDRILASSSADSLIRLWDVNSGQCLKALSGHTNWVWAVAFSPNGIALASGSHDASVRLWDVKSGRCLKALCGSTNGIRSVSFNLDSSTLASGSEDAIVHLWDVKSGKCMQVLHGHSKEVRSVTYAPVDSSSSQDGSILASSSADFSIKLWNVQRGQCLQTLNGHTNWVFSVIFSPDGQTLASGSFDRSVRLWDVKSGECLQILQGHTDWVWSVSFSPIPPSEGLGGILASGSADASIRLWDVNSGECLQILRGHAGWVWSVSFSPIPPSEGLGGILASGGADASIRLWDVNSGECLQILRGHTSGVRSVAFSPDGMMLASGSDDCSVRLWDVVSGECLQVLLGHTSWVYSVTFSPDRLLLASGSQDETIALWDLGSGQCLQTLRADRLYEGMKIAGAVGLTSAQTATLLALGAVDR</sequence>
<keyword evidence="6" id="KW-1185">Reference proteome</keyword>
<dbReference type="Gene3D" id="3.40.50.300">
    <property type="entry name" value="P-loop containing nucleotide triphosphate hydrolases"/>
    <property type="match status" value="1"/>
</dbReference>
<dbReference type="SUPFAM" id="SSF52540">
    <property type="entry name" value="P-loop containing nucleoside triphosphate hydrolases"/>
    <property type="match status" value="1"/>
</dbReference>
<dbReference type="PROSITE" id="PS00678">
    <property type="entry name" value="WD_REPEATS_1"/>
    <property type="match status" value="13"/>
</dbReference>
<feature type="repeat" description="WD" evidence="3">
    <location>
        <begin position="742"/>
        <end position="783"/>
    </location>
</feature>
<dbReference type="PROSITE" id="PS50294">
    <property type="entry name" value="WD_REPEATS_REGION"/>
    <property type="match status" value="14"/>
</dbReference>
<accession>A0A9X5E8Q5</accession>
<dbReference type="PANTHER" id="PTHR19879:SF9">
    <property type="entry name" value="TRANSCRIPTION INITIATION FACTOR TFIID SUBUNIT 5"/>
    <property type="match status" value="1"/>
</dbReference>
<dbReference type="SUPFAM" id="SSF50998">
    <property type="entry name" value="Quinoprotein alcohol dehydrogenase-like"/>
    <property type="match status" value="1"/>
</dbReference>
<dbReference type="InterPro" id="IPR002182">
    <property type="entry name" value="NB-ARC"/>
</dbReference>
<feature type="repeat" description="WD" evidence="3">
    <location>
        <begin position="876"/>
        <end position="917"/>
    </location>
</feature>
<dbReference type="Pfam" id="PF00400">
    <property type="entry name" value="WD40"/>
    <property type="match status" value="14"/>
</dbReference>
<feature type="repeat" description="WD" evidence="3">
    <location>
        <begin position="573"/>
        <end position="614"/>
    </location>
</feature>
<evidence type="ECO:0000256" key="3">
    <source>
        <dbReference type="PROSITE-ProRule" id="PRU00221"/>
    </source>
</evidence>
<dbReference type="SUPFAM" id="SSF141571">
    <property type="entry name" value="Pentapeptide repeat-like"/>
    <property type="match status" value="1"/>
</dbReference>
<proteinExistence type="predicted"/>
<evidence type="ECO:0000259" key="4">
    <source>
        <dbReference type="Pfam" id="PF00931"/>
    </source>
</evidence>
<dbReference type="Pfam" id="PF00931">
    <property type="entry name" value="NB-ARC"/>
    <property type="match status" value="1"/>
</dbReference>
<dbReference type="SUPFAM" id="SSF50978">
    <property type="entry name" value="WD40 repeat-like"/>
    <property type="match status" value="1"/>
</dbReference>
<dbReference type="InterPro" id="IPR001680">
    <property type="entry name" value="WD40_rpt"/>
</dbReference>
<feature type="repeat" description="WD" evidence="3">
    <location>
        <begin position="1057"/>
        <end position="1104"/>
    </location>
</feature>
<feature type="repeat" description="WD" evidence="3">
    <location>
        <begin position="784"/>
        <end position="833"/>
    </location>
</feature>
<protein>
    <recommendedName>
        <fullName evidence="4">NB-ARC domain-containing protein</fullName>
    </recommendedName>
</protein>
<keyword evidence="1 3" id="KW-0853">WD repeat</keyword>
<dbReference type="Proteomes" id="UP000031532">
    <property type="component" value="Unassembled WGS sequence"/>
</dbReference>
<name>A0A9X5E8Q5_9CYAN</name>
<evidence type="ECO:0000313" key="6">
    <source>
        <dbReference type="Proteomes" id="UP000031532"/>
    </source>
</evidence>
<feature type="repeat" description="WD" evidence="3">
    <location>
        <begin position="1105"/>
        <end position="1146"/>
    </location>
</feature>
<dbReference type="PROSITE" id="PS50082">
    <property type="entry name" value="WD_REPEATS_2"/>
    <property type="match status" value="14"/>
</dbReference>
<organism evidence="5 6">
    <name type="scientific">Scytonema millei VB511283</name>
    <dbReference type="NCBI Taxonomy" id="1245923"/>
    <lineage>
        <taxon>Bacteria</taxon>
        <taxon>Bacillati</taxon>
        <taxon>Cyanobacteriota</taxon>
        <taxon>Cyanophyceae</taxon>
        <taxon>Nostocales</taxon>
        <taxon>Scytonemataceae</taxon>
        <taxon>Scytonema</taxon>
    </lineage>
</organism>
<feature type="repeat" description="WD" evidence="3">
    <location>
        <begin position="1009"/>
        <end position="1056"/>
    </location>
</feature>
<dbReference type="PANTHER" id="PTHR19879">
    <property type="entry name" value="TRANSCRIPTION INITIATION FACTOR TFIID"/>
    <property type="match status" value="1"/>
</dbReference>
<gene>
    <name evidence="5" type="ORF">QH73_0015865</name>
</gene>
<evidence type="ECO:0000256" key="1">
    <source>
        <dbReference type="ARBA" id="ARBA00022574"/>
    </source>
</evidence>
<dbReference type="InterPro" id="IPR027417">
    <property type="entry name" value="P-loop_NTPase"/>
</dbReference>
<feature type="repeat" description="WD" evidence="3">
    <location>
        <begin position="615"/>
        <end position="656"/>
    </location>
</feature>
<dbReference type="PRINTS" id="PR00320">
    <property type="entry name" value="GPROTEINBRPT"/>
</dbReference>
<feature type="repeat" description="WD" evidence="3">
    <location>
        <begin position="657"/>
        <end position="690"/>
    </location>
</feature>
<dbReference type="AlphaFoldDB" id="A0A9X5E8Q5"/>
<dbReference type="PRINTS" id="PR00364">
    <property type="entry name" value="DISEASERSIST"/>
</dbReference>
<evidence type="ECO:0000256" key="2">
    <source>
        <dbReference type="ARBA" id="ARBA00022737"/>
    </source>
</evidence>
<dbReference type="CDD" id="cd00200">
    <property type="entry name" value="WD40"/>
    <property type="match status" value="2"/>
</dbReference>
<keyword evidence="2" id="KW-0677">Repeat</keyword>
<comment type="caution">
    <text evidence="5">The sequence shown here is derived from an EMBL/GenBank/DDBJ whole genome shotgun (WGS) entry which is preliminary data.</text>
</comment>
<feature type="repeat" description="WD" evidence="3">
    <location>
        <begin position="1147"/>
        <end position="1188"/>
    </location>
</feature>
<reference evidence="5 6" key="1">
    <citation type="journal article" date="2015" name="Genome Announc.">
        <title>Draft Genome Sequence of the Terrestrial Cyanobacterium Scytonema millei VB511283, Isolated from Eastern India.</title>
        <authorList>
            <person name="Sen D."/>
            <person name="Chandrababunaidu M.M."/>
            <person name="Singh D."/>
            <person name="Sanghi N."/>
            <person name="Ghorai A."/>
            <person name="Mishra G.P."/>
            <person name="Madduluri M."/>
            <person name="Adhikary S.P."/>
            <person name="Tripathy S."/>
        </authorList>
    </citation>
    <scope>NUCLEOTIDE SEQUENCE [LARGE SCALE GENOMIC DNA]</scope>
    <source>
        <strain evidence="5 6">VB511283</strain>
    </source>
</reference>
<dbReference type="Gene3D" id="2.130.10.10">
    <property type="entry name" value="YVTN repeat-like/Quinoprotein amine dehydrogenase"/>
    <property type="match status" value="7"/>
</dbReference>
<feature type="repeat" description="WD" evidence="3">
    <location>
        <begin position="698"/>
        <end position="741"/>
    </location>
</feature>
<dbReference type="InterPro" id="IPR020472">
    <property type="entry name" value="WD40_PAC1"/>
</dbReference>
<dbReference type="OrthoDB" id="567898at2"/>
<dbReference type="SMART" id="SM00320">
    <property type="entry name" value="WD40"/>
    <property type="match status" value="14"/>
</dbReference>
<dbReference type="InterPro" id="IPR011047">
    <property type="entry name" value="Quinoprotein_ADH-like_sf"/>
</dbReference>
<feature type="repeat" description="WD" evidence="3">
    <location>
        <begin position="918"/>
        <end position="966"/>
    </location>
</feature>
<feature type="repeat" description="WD" evidence="3">
    <location>
        <begin position="834"/>
        <end position="875"/>
    </location>
</feature>
<dbReference type="InterPro" id="IPR036322">
    <property type="entry name" value="WD40_repeat_dom_sf"/>
</dbReference>
<feature type="repeat" description="WD" evidence="3">
    <location>
        <begin position="967"/>
        <end position="1008"/>
    </location>
</feature>
<dbReference type="GO" id="GO:0043531">
    <property type="term" value="F:ADP binding"/>
    <property type="evidence" value="ECO:0007669"/>
    <property type="project" value="InterPro"/>
</dbReference>
<dbReference type="InterPro" id="IPR015943">
    <property type="entry name" value="WD40/YVTN_repeat-like_dom_sf"/>
</dbReference>